<dbReference type="Pfam" id="PF18106">
    <property type="entry name" value="Rol_Rep_N"/>
    <property type="match status" value="1"/>
</dbReference>
<sequence>MPQNGKQIEKQANLSAHVDWLNFRIDDVTFSDLAEFLDIPESFFLGQLDNLIGYQFYDQSFTFSDLKVYTGVFVDEEDNEHTSIYAWFSGHACTYLEQVEFVRLGIKTWSEFLKQLKVKFGHKIDFRRIDLNIDDQVSEGQAYFKPFDLLKFVESDRFSYCNSTSYSVQGTDKSGMTLYLGAKTSSKQIRIYDKKAERLAKLEEDGELLEAWTRTEIQFLREAANAVIEEYINNDITLLDLIKGYLKCNVHFYSSENWKNEDTPKEFRPWTRFLGKSAPFTIHIERRDTPLNQKFEWLDNGGALAITKAYKLLDDNNLLPKDLSSRMKQGLDDTIRYKGYPIDLSKKLVAYLIENNRFDLIDDVISNTYDPFKNEKKRLKQLAEDKRIEKASKYLEEI</sequence>
<dbReference type="GO" id="GO:0003743">
    <property type="term" value="F:translation initiation factor activity"/>
    <property type="evidence" value="ECO:0007669"/>
    <property type="project" value="UniProtKB-KW"/>
</dbReference>
<proteinExistence type="predicted"/>
<feature type="domain" description="Rolling Circle replication initiation protein N-terminal" evidence="2">
    <location>
        <begin position="16"/>
        <end position="115"/>
    </location>
</feature>
<evidence type="ECO:0000313" key="3">
    <source>
        <dbReference type="EMBL" id="ARE28046.1"/>
    </source>
</evidence>
<evidence type="ECO:0000259" key="2">
    <source>
        <dbReference type="Pfam" id="PF18106"/>
    </source>
</evidence>
<dbReference type="RefSeq" id="WP_050595582.1">
    <property type="nucleotide sequence ID" value="NZ_CP015899.2"/>
</dbReference>
<keyword evidence="3" id="KW-0648">Protein biosynthesis</keyword>
<dbReference type="Proteomes" id="UP000191806">
    <property type="component" value="Chromosome"/>
</dbReference>
<dbReference type="InterPro" id="IPR040819">
    <property type="entry name" value="Rol_Rep_N"/>
</dbReference>
<protein>
    <submittedName>
        <fullName evidence="3">Replication initiation factor domain-containing protein</fullName>
    </submittedName>
</protein>
<dbReference type="InterPro" id="IPR003491">
    <property type="entry name" value="REP-like_C"/>
</dbReference>
<dbReference type="Pfam" id="PF02486">
    <property type="entry name" value="Rep_trans"/>
    <property type="match status" value="1"/>
</dbReference>
<dbReference type="EMBL" id="CP015899">
    <property type="protein sequence ID" value="ARE28046.1"/>
    <property type="molecule type" value="Genomic_DNA"/>
</dbReference>
<gene>
    <name evidence="3" type="ORF">LLJM1_0659</name>
</gene>
<reference evidence="3 4" key="1">
    <citation type="journal article" date="2017" name="BMC Genomics">
        <title>Comparative and functional genomics of the Lactococcus lactis taxon; insights into evolution and niche adaptation.</title>
        <authorList>
            <person name="Kelleher P."/>
            <person name="Bottacini F."/>
            <person name="Mahony J."/>
            <person name="Kilcawley K.N."/>
            <person name="van Sinderen D."/>
        </authorList>
    </citation>
    <scope>NUCLEOTIDE SEQUENCE [LARGE SCALE GENOMIC DNA]</scope>
    <source>
        <strain evidence="3 4">JM1</strain>
    </source>
</reference>
<feature type="domain" description="Replication initiation protein-like C-terminal" evidence="1">
    <location>
        <begin position="126"/>
        <end position="313"/>
    </location>
</feature>
<evidence type="ECO:0000259" key="1">
    <source>
        <dbReference type="Pfam" id="PF02486"/>
    </source>
</evidence>
<dbReference type="AlphaFoldDB" id="A0A1V0PFQ2"/>
<accession>A0A1V0PFQ2</accession>
<evidence type="ECO:0000313" key="4">
    <source>
        <dbReference type="Proteomes" id="UP000191806"/>
    </source>
</evidence>
<organism evidence="3 4">
    <name type="scientific">Lactococcus lactis subsp. cremoris</name>
    <name type="common">Streptococcus cremoris</name>
    <dbReference type="NCBI Taxonomy" id="1359"/>
    <lineage>
        <taxon>Bacteria</taxon>
        <taxon>Bacillati</taxon>
        <taxon>Bacillota</taxon>
        <taxon>Bacilli</taxon>
        <taxon>Lactobacillales</taxon>
        <taxon>Streptococcaceae</taxon>
        <taxon>Lactococcus</taxon>
    </lineage>
</organism>
<name>A0A1V0PFQ2_LACLC</name>
<keyword evidence="3" id="KW-0396">Initiation factor</keyword>